<dbReference type="InterPro" id="IPR053151">
    <property type="entry name" value="RNase_H-like"/>
</dbReference>
<dbReference type="AlphaFoldDB" id="A0A2K3K753"/>
<evidence type="ECO:0000259" key="1">
    <source>
        <dbReference type="Pfam" id="PF13456"/>
    </source>
</evidence>
<dbReference type="InterPro" id="IPR002156">
    <property type="entry name" value="RNaseH_domain"/>
</dbReference>
<dbReference type="GO" id="GO:0003676">
    <property type="term" value="F:nucleic acid binding"/>
    <property type="evidence" value="ECO:0007669"/>
    <property type="project" value="InterPro"/>
</dbReference>
<protein>
    <recommendedName>
        <fullName evidence="1">RNase H type-1 domain-containing protein</fullName>
    </recommendedName>
</protein>
<name>A0A2K3K753_TRIPR</name>
<dbReference type="PANTHER" id="PTHR47723:SF19">
    <property type="entry name" value="POLYNUCLEOTIDYL TRANSFERASE, RIBONUCLEASE H-LIKE SUPERFAMILY PROTEIN"/>
    <property type="match status" value="1"/>
</dbReference>
<dbReference type="EMBL" id="ASHM01086892">
    <property type="protein sequence ID" value="PNX62117.1"/>
    <property type="molecule type" value="Genomic_DNA"/>
</dbReference>
<reference evidence="3 6" key="1">
    <citation type="journal article" date="2014" name="Am. J. Bot.">
        <title>Genome assembly and annotation for red clover (Trifolium pratense; Fabaceae).</title>
        <authorList>
            <person name="Istvanek J."/>
            <person name="Jaros M."/>
            <person name="Krenek A."/>
            <person name="Repkova J."/>
        </authorList>
    </citation>
    <scope>NUCLEOTIDE SEQUENCE [LARGE SCALE GENOMIC DNA]</scope>
    <source>
        <strain evidence="6">cv. Tatra</strain>
        <tissue evidence="3">Young leaves</tissue>
    </source>
</reference>
<evidence type="ECO:0000313" key="3">
    <source>
        <dbReference type="EMBL" id="PNX62117.1"/>
    </source>
</evidence>
<feature type="domain" description="RNase H type-1" evidence="1">
    <location>
        <begin position="5"/>
        <end position="79"/>
    </location>
</feature>
<dbReference type="GO" id="GO:0004523">
    <property type="term" value="F:RNA-DNA hybrid ribonuclease activity"/>
    <property type="evidence" value="ECO:0007669"/>
    <property type="project" value="InterPro"/>
</dbReference>
<dbReference type="EMBL" id="ASHM01072280">
    <property type="protein sequence ID" value="PNX55642.1"/>
    <property type="molecule type" value="Genomic_DNA"/>
</dbReference>
<dbReference type="EMBL" id="ASHM01048016">
    <property type="protein sequence ID" value="PNX85119.1"/>
    <property type="molecule type" value="Genomic_DNA"/>
</dbReference>
<reference evidence="3 6" key="2">
    <citation type="journal article" date="2017" name="Front. Plant Sci.">
        <title>Gene Classification and Mining of Molecular Markers Useful in Red Clover (Trifolium pratense) Breeding.</title>
        <authorList>
            <person name="Istvanek J."/>
            <person name="Dluhosova J."/>
            <person name="Dluhos P."/>
            <person name="Patkova L."/>
            <person name="Nedelnik J."/>
            <person name="Repkova J."/>
        </authorList>
    </citation>
    <scope>NUCLEOTIDE SEQUENCE [LARGE SCALE GENOMIC DNA]</scope>
    <source>
        <strain evidence="6">cv. Tatra</strain>
        <tissue evidence="3">Young leaves</tissue>
    </source>
</reference>
<evidence type="ECO:0000313" key="6">
    <source>
        <dbReference type="Proteomes" id="UP000236291"/>
    </source>
</evidence>
<dbReference type="PANTHER" id="PTHR47723">
    <property type="entry name" value="OS05G0353850 PROTEIN"/>
    <property type="match status" value="1"/>
</dbReference>
<dbReference type="Pfam" id="PF13456">
    <property type="entry name" value="RVT_3"/>
    <property type="match status" value="1"/>
</dbReference>
<dbReference type="EMBL" id="ASHM01087447">
    <property type="protein sequence ID" value="PNX62311.1"/>
    <property type="molecule type" value="Genomic_DNA"/>
</dbReference>
<evidence type="ECO:0000313" key="4">
    <source>
        <dbReference type="EMBL" id="PNX62311.1"/>
    </source>
</evidence>
<evidence type="ECO:0000313" key="5">
    <source>
        <dbReference type="EMBL" id="PNX85119.1"/>
    </source>
</evidence>
<evidence type="ECO:0000313" key="2">
    <source>
        <dbReference type="EMBL" id="PNX55642.1"/>
    </source>
</evidence>
<gene>
    <name evidence="5" type="ORF">L195_g041185</name>
    <name evidence="2" type="ORF">L195_g049272</name>
    <name evidence="3" type="ORF">L195_g052807</name>
    <name evidence="4" type="ORF">L195_g052914</name>
</gene>
<accession>A0A2K3K753</accession>
<sequence>MSMTMRACIRDEKDKFIAAMTANKEGAMTTSEAKAWNLNQGIHWMVSLGYNKVYLEMDCKMVVNDVNNMKPNQPVVQLLKTVEPYLVTITTFSCFH</sequence>
<proteinExistence type="predicted"/>
<organism evidence="3 6">
    <name type="scientific">Trifolium pratense</name>
    <name type="common">Red clover</name>
    <dbReference type="NCBI Taxonomy" id="57577"/>
    <lineage>
        <taxon>Eukaryota</taxon>
        <taxon>Viridiplantae</taxon>
        <taxon>Streptophyta</taxon>
        <taxon>Embryophyta</taxon>
        <taxon>Tracheophyta</taxon>
        <taxon>Spermatophyta</taxon>
        <taxon>Magnoliopsida</taxon>
        <taxon>eudicotyledons</taxon>
        <taxon>Gunneridae</taxon>
        <taxon>Pentapetalae</taxon>
        <taxon>rosids</taxon>
        <taxon>fabids</taxon>
        <taxon>Fabales</taxon>
        <taxon>Fabaceae</taxon>
        <taxon>Papilionoideae</taxon>
        <taxon>50 kb inversion clade</taxon>
        <taxon>NPAAA clade</taxon>
        <taxon>Hologalegina</taxon>
        <taxon>IRL clade</taxon>
        <taxon>Trifolieae</taxon>
        <taxon>Trifolium</taxon>
    </lineage>
</organism>
<dbReference type="Proteomes" id="UP000236291">
    <property type="component" value="Unassembled WGS sequence"/>
</dbReference>
<comment type="caution">
    <text evidence="3">The sequence shown here is derived from an EMBL/GenBank/DDBJ whole genome shotgun (WGS) entry which is preliminary data.</text>
</comment>